<evidence type="ECO:0000313" key="1">
    <source>
        <dbReference type="EMBL" id="ANH36734.1"/>
    </source>
</evidence>
<proteinExistence type="predicted"/>
<gene>
    <name evidence="1" type="ORF">I601_0281</name>
</gene>
<protein>
    <submittedName>
        <fullName evidence="1">Uncharacterized protein</fullName>
    </submittedName>
</protein>
<dbReference type="EMBL" id="CP015079">
    <property type="protein sequence ID" value="ANH36734.1"/>
    <property type="molecule type" value="Genomic_DNA"/>
</dbReference>
<name>A0A1A9GER4_9ACTN</name>
<organism evidence="1 2">
    <name type="scientific">Nocardioides dokdonensis FR1436</name>
    <dbReference type="NCBI Taxonomy" id="1300347"/>
    <lineage>
        <taxon>Bacteria</taxon>
        <taxon>Bacillati</taxon>
        <taxon>Actinomycetota</taxon>
        <taxon>Actinomycetes</taxon>
        <taxon>Propionibacteriales</taxon>
        <taxon>Nocardioidaceae</taxon>
        <taxon>Nocardioides</taxon>
    </lineage>
</organism>
<dbReference type="KEGG" id="ndk:I601_0281"/>
<dbReference type="Proteomes" id="UP000077868">
    <property type="component" value="Chromosome"/>
</dbReference>
<keyword evidence="2" id="KW-1185">Reference proteome</keyword>
<reference evidence="1 2" key="1">
    <citation type="submission" date="2016-03" db="EMBL/GenBank/DDBJ databases">
        <title>Complete genome sequence of a soil Actinobacterium, Nocardioides dokdonensis FR1436.</title>
        <authorList>
            <person name="Kwon S.-K."/>
            <person name="Kim K."/>
            <person name="Kim J.F."/>
        </authorList>
    </citation>
    <scope>NUCLEOTIDE SEQUENCE [LARGE SCALE GENOMIC DNA]</scope>
    <source>
        <strain evidence="1 2">FR1436</strain>
    </source>
</reference>
<evidence type="ECO:0000313" key="2">
    <source>
        <dbReference type="Proteomes" id="UP000077868"/>
    </source>
</evidence>
<sequence length="84" mass="8877">MPCTRMVLGSTTDMSSVPILAVHEGCSAVSASSATQSRISWSVLTPGPGEISPAEKAENAGCSRMSRAARTISIHSWRSRSVER</sequence>
<accession>A0A1A9GER4</accession>
<dbReference type="AlphaFoldDB" id="A0A1A9GER4"/>